<sequence length="79" mass="9283">MLKLKIFKLNEFLQIVNECIGPVNIIHSDGKKKNINKSYSLQEELKRKYKKNKNCLCLELNIPIPQDYMNIVCFSISDH</sequence>
<dbReference type="RefSeq" id="WP_204572353.1">
    <property type="nucleotide sequence ID" value="NZ_JACJLL010000057.1"/>
</dbReference>
<name>A0ABS2FH55_9CLOT</name>
<proteinExistence type="predicted"/>
<reference evidence="1 2" key="1">
    <citation type="journal article" date="2021" name="Sci. Rep.">
        <title>The distribution of antibiotic resistance genes in chicken gut microbiota commensals.</title>
        <authorList>
            <person name="Juricova H."/>
            <person name="Matiasovicova J."/>
            <person name="Kubasova T."/>
            <person name="Cejkova D."/>
            <person name="Rychlik I."/>
        </authorList>
    </citation>
    <scope>NUCLEOTIDE SEQUENCE [LARGE SCALE GENOMIC DNA]</scope>
    <source>
        <strain evidence="1 2">An435</strain>
    </source>
</reference>
<organism evidence="1 2">
    <name type="scientific">Clostridium saudiense</name>
    <dbReference type="NCBI Taxonomy" id="1414720"/>
    <lineage>
        <taxon>Bacteria</taxon>
        <taxon>Bacillati</taxon>
        <taxon>Bacillota</taxon>
        <taxon>Clostridia</taxon>
        <taxon>Eubacteriales</taxon>
        <taxon>Clostridiaceae</taxon>
        <taxon>Clostridium</taxon>
    </lineage>
</organism>
<accession>A0ABS2FH55</accession>
<gene>
    <name evidence="1" type="ORF">H6A19_10130</name>
</gene>
<keyword evidence="2" id="KW-1185">Reference proteome</keyword>
<dbReference type="Proteomes" id="UP000767334">
    <property type="component" value="Unassembled WGS sequence"/>
</dbReference>
<evidence type="ECO:0000313" key="1">
    <source>
        <dbReference type="EMBL" id="MBM6819689.1"/>
    </source>
</evidence>
<evidence type="ECO:0000313" key="2">
    <source>
        <dbReference type="Proteomes" id="UP000767334"/>
    </source>
</evidence>
<dbReference type="EMBL" id="JACJLL010000057">
    <property type="protein sequence ID" value="MBM6819689.1"/>
    <property type="molecule type" value="Genomic_DNA"/>
</dbReference>
<comment type="caution">
    <text evidence="1">The sequence shown here is derived from an EMBL/GenBank/DDBJ whole genome shotgun (WGS) entry which is preliminary data.</text>
</comment>
<protein>
    <submittedName>
        <fullName evidence="1">Ribonuclease HII</fullName>
    </submittedName>
</protein>